<evidence type="ECO:0000256" key="10">
    <source>
        <dbReference type="HAMAP-Rule" id="MF_00321"/>
    </source>
</evidence>
<dbReference type="SUPFAM" id="SSF52540">
    <property type="entry name" value="P-loop containing nucleoside triphosphate hydrolases"/>
    <property type="match status" value="1"/>
</dbReference>
<sequence>MKTSMEATFVGASMNPNVLRRNPLPEIIFLGRSNVGKSSLINCLVNRKKLARTSSTPGKTRLFFFYEVDQKFLFVDPPGYGYAKVSQSLRGRWMKEMERYLRKAEMLLGVVLIMDIRHAPTAIDRDMALWLAESRIPAIYALNKADKLSRKQRIEALNRISGELDFDGAGEIVPFSSQSKDGRDELWRILNNWMEGDRNGE</sequence>
<comment type="caution">
    <text evidence="12">The sequence shown here is derived from an EMBL/GenBank/DDBJ whole genome shotgun (WGS) entry which is preliminary data.</text>
</comment>
<evidence type="ECO:0000256" key="4">
    <source>
        <dbReference type="ARBA" id="ARBA00022723"/>
    </source>
</evidence>
<evidence type="ECO:0000256" key="8">
    <source>
        <dbReference type="ARBA" id="ARBA00023210"/>
    </source>
</evidence>
<dbReference type="GO" id="GO:0005829">
    <property type="term" value="C:cytosol"/>
    <property type="evidence" value="ECO:0007669"/>
    <property type="project" value="TreeGrafter"/>
</dbReference>
<reference evidence="12 13" key="1">
    <citation type="submission" date="2017-06" db="EMBL/GenBank/DDBJ databases">
        <title>Novel microbial phyla capable of carbon fixation and sulfur reduction in deep-sea sediments.</title>
        <authorList>
            <person name="Huang J."/>
            <person name="Baker B."/>
            <person name="Wang Y."/>
        </authorList>
    </citation>
    <scope>NUCLEOTIDE SEQUENCE [LARGE SCALE GENOMIC DNA]</scope>
    <source>
        <strain evidence="12">B3_LCP</strain>
    </source>
</reference>
<dbReference type="EMBL" id="NJBN01000002">
    <property type="protein sequence ID" value="TKJ41863.1"/>
    <property type="molecule type" value="Genomic_DNA"/>
</dbReference>
<evidence type="ECO:0000256" key="5">
    <source>
        <dbReference type="ARBA" id="ARBA00022741"/>
    </source>
</evidence>
<feature type="domain" description="EngB-type G" evidence="11">
    <location>
        <begin position="23"/>
        <end position="196"/>
    </location>
</feature>
<evidence type="ECO:0000256" key="6">
    <source>
        <dbReference type="ARBA" id="ARBA00022842"/>
    </source>
</evidence>
<evidence type="ECO:0000259" key="11">
    <source>
        <dbReference type="PROSITE" id="PS51706"/>
    </source>
</evidence>
<evidence type="ECO:0000313" key="13">
    <source>
        <dbReference type="Proteomes" id="UP000319619"/>
    </source>
</evidence>
<dbReference type="PROSITE" id="PS51706">
    <property type="entry name" value="G_ENGB"/>
    <property type="match status" value="1"/>
</dbReference>
<proteinExistence type="inferred from homology"/>
<keyword evidence="6" id="KW-0460">Magnesium</keyword>
<keyword evidence="5 10" id="KW-0547">Nucleotide-binding</keyword>
<dbReference type="HAMAP" id="MF_00321">
    <property type="entry name" value="GTPase_EngB"/>
    <property type="match status" value="1"/>
</dbReference>
<keyword evidence="7 10" id="KW-0342">GTP-binding</keyword>
<evidence type="ECO:0000256" key="7">
    <source>
        <dbReference type="ARBA" id="ARBA00023134"/>
    </source>
</evidence>
<accession>A0A532V3T3</accession>
<dbReference type="PANTHER" id="PTHR11649">
    <property type="entry name" value="MSS1/TRME-RELATED GTP-BINDING PROTEIN"/>
    <property type="match status" value="1"/>
</dbReference>
<dbReference type="Pfam" id="PF01926">
    <property type="entry name" value="MMR_HSR1"/>
    <property type="match status" value="1"/>
</dbReference>
<comment type="similarity">
    <text evidence="2 10">Belongs to the TRAFAC class TrmE-Era-EngA-EngB-Septin-like GTPase superfamily. EngB GTPase family.</text>
</comment>
<dbReference type="GO" id="GO:0000917">
    <property type="term" value="P:division septum assembly"/>
    <property type="evidence" value="ECO:0007669"/>
    <property type="project" value="UniProtKB-KW"/>
</dbReference>
<dbReference type="GO" id="GO:0046872">
    <property type="term" value="F:metal ion binding"/>
    <property type="evidence" value="ECO:0007669"/>
    <property type="project" value="UniProtKB-KW"/>
</dbReference>
<evidence type="ECO:0000313" key="12">
    <source>
        <dbReference type="EMBL" id="TKJ41863.1"/>
    </source>
</evidence>
<dbReference type="CDD" id="cd01876">
    <property type="entry name" value="YihA_EngB"/>
    <property type="match status" value="1"/>
</dbReference>
<dbReference type="InterPro" id="IPR006073">
    <property type="entry name" value="GTP-bd"/>
</dbReference>
<evidence type="ECO:0000256" key="1">
    <source>
        <dbReference type="ARBA" id="ARBA00001946"/>
    </source>
</evidence>
<keyword evidence="4" id="KW-0479">Metal-binding</keyword>
<dbReference type="InterPro" id="IPR030393">
    <property type="entry name" value="G_ENGB_dom"/>
</dbReference>
<dbReference type="InterPro" id="IPR027417">
    <property type="entry name" value="P-loop_NTPase"/>
</dbReference>
<evidence type="ECO:0000256" key="9">
    <source>
        <dbReference type="ARBA" id="ARBA00023306"/>
    </source>
</evidence>
<dbReference type="PANTHER" id="PTHR11649:SF13">
    <property type="entry name" value="ENGB-TYPE G DOMAIN-CONTAINING PROTEIN"/>
    <property type="match status" value="1"/>
</dbReference>
<keyword evidence="3 10" id="KW-0132">Cell division</keyword>
<gene>
    <name evidence="10" type="primary">engB</name>
    <name evidence="12" type="ORF">CEE37_04655</name>
</gene>
<organism evidence="12 13">
    <name type="scientific">candidate division LCP-89 bacterium B3_LCP</name>
    <dbReference type="NCBI Taxonomy" id="2012998"/>
    <lineage>
        <taxon>Bacteria</taxon>
        <taxon>Pseudomonadati</taxon>
        <taxon>Bacteria division LCP-89</taxon>
    </lineage>
</organism>
<name>A0A532V3T3_UNCL8</name>
<keyword evidence="8 10" id="KW-0717">Septation</keyword>
<comment type="function">
    <text evidence="10">Necessary for normal cell division and for the maintenance of normal septation.</text>
</comment>
<dbReference type="GO" id="GO:0005525">
    <property type="term" value="F:GTP binding"/>
    <property type="evidence" value="ECO:0007669"/>
    <property type="project" value="UniProtKB-UniRule"/>
</dbReference>
<keyword evidence="9 10" id="KW-0131">Cell cycle</keyword>
<dbReference type="Gene3D" id="3.40.50.300">
    <property type="entry name" value="P-loop containing nucleotide triphosphate hydrolases"/>
    <property type="match status" value="1"/>
</dbReference>
<dbReference type="Proteomes" id="UP000319619">
    <property type="component" value="Unassembled WGS sequence"/>
</dbReference>
<evidence type="ECO:0000256" key="2">
    <source>
        <dbReference type="ARBA" id="ARBA00009638"/>
    </source>
</evidence>
<dbReference type="AlphaFoldDB" id="A0A532V3T3"/>
<protein>
    <recommendedName>
        <fullName evidence="10">Probable GTP-binding protein EngB</fullName>
    </recommendedName>
</protein>
<evidence type="ECO:0000256" key="3">
    <source>
        <dbReference type="ARBA" id="ARBA00022618"/>
    </source>
</evidence>
<comment type="cofactor">
    <cofactor evidence="1">
        <name>Mg(2+)</name>
        <dbReference type="ChEBI" id="CHEBI:18420"/>
    </cofactor>
</comment>
<dbReference type="InterPro" id="IPR019987">
    <property type="entry name" value="GTP-bd_ribosome_bio_YsxC"/>
</dbReference>
<dbReference type="NCBIfam" id="TIGR03598">
    <property type="entry name" value="GTPase_YsxC"/>
    <property type="match status" value="1"/>
</dbReference>